<dbReference type="AlphaFoldDB" id="A0AAF3F2V2"/>
<keyword evidence="2" id="KW-0472">Membrane</keyword>
<proteinExistence type="predicted"/>
<dbReference type="PANTHER" id="PTHR31193:SF1">
    <property type="entry name" value="TRANSMEMBRANE PROTEIN 268"/>
    <property type="match status" value="1"/>
</dbReference>
<dbReference type="Proteomes" id="UP000887575">
    <property type="component" value="Unassembled WGS sequence"/>
</dbReference>
<evidence type="ECO:0000256" key="1">
    <source>
        <dbReference type="SAM" id="MobiDB-lite"/>
    </source>
</evidence>
<dbReference type="PANTHER" id="PTHR31193">
    <property type="entry name" value="TRANSMEMBRANE PROTEIN C9ORF91"/>
    <property type="match status" value="1"/>
</dbReference>
<feature type="transmembrane region" description="Helical" evidence="2">
    <location>
        <begin position="203"/>
        <end position="228"/>
    </location>
</feature>
<feature type="region of interest" description="Disordered" evidence="1">
    <location>
        <begin position="1"/>
        <end position="50"/>
    </location>
</feature>
<dbReference type="WBParaSite" id="MBELARI_LOCUS1036">
    <property type="protein sequence ID" value="MBELARI_LOCUS1036"/>
    <property type="gene ID" value="MBELARI_LOCUS1036"/>
</dbReference>
<protein>
    <submittedName>
        <fullName evidence="4 5">Uncharacterized protein</fullName>
    </submittedName>
</protein>
<evidence type="ECO:0000256" key="2">
    <source>
        <dbReference type="SAM" id="Phobius"/>
    </source>
</evidence>
<name>A0AAF3F2V2_9BILA</name>
<evidence type="ECO:0000313" key="5">
    <source>
        <dbReference type="WBParaSite" id="MBELARI_LOCUS20890"/>
    </source>
</evidence>
<dbReference type="InterPro" id="IPR028054">
    <property type="entry name" value="DUF4481"/>
</dbReference>
<keyword evidence="2" id="KW-1133">Transmembrane helix</keyword>
<evidence type="ECO:0000313" key="3">
    <source>
        <dbReference type="Proteomes" id="UP000887575"/>
    </source>
</evidence>
<reference evidence="4 5" key="1">
    <citation type="submission" date="2024-02" db="UniProtKB">
        <authorList>
            <consortium name="WormBaseParasite"/>
        </authorList>
    </citation>
    <scope>IDENTIFICATION</scope>
</reference>
<evidence type="ECO:0000313" key="4">
    <source>
        <dbReference type="WBParaSite" id="MBELARI_LOCUS1036"/>
    </source>
</evidence>
<keyword evidence="3" id="KW-1185">Reference proteome</keyword>
<keyword evidence="2" id="KW-0812">Transmembrane</keyword>
<feature type="compositionally biased region" description="Basic and acidic residues" evidence="1">
    <location>
        <begin position="9"/>
        <end position="20"/>
    </location>
</feature>
<dbReference type="WBParaSite" id="MBELARI_LOCUS20890">
    <property type="protein sequence ID" value="MBELARI_LOCUS20890"/>
    <property type="gene ID" value="MBELARI_LOCUS20890"/>
</dbReference>
<organism evidence="3 5">
    <name type="scientific">Mesorhabditis belari</name>
    <dbReference type="NCBI Taxonomy" id="2138241"/>
    <lineage>
        <taxon>Eukaryota</taxon>
        <taxon>Metazoa</taxon>
        <taxon>Ecdysozoa</taxon>
        <taxon>Nematoda</taxon>
        <taxon>Chromadorea</taxon>
        <taxon>Rhabditida</taxon>
        <taxon>Rhabditina</taxon>
        <taxon>Rhabditomorpha</taxon>
        <taxon>Rhabditoidea</taxon>
        <taxon>Rhabditidae</taxon>
        <taxon>Mesorhabditinae</taxon>
        <taxon>Mesorhabditis</taxon>
    </lineage>
</organism>
<feature type="transmembrane region" description="Helical" evidence="2">
    <location>
        <begin position="176"/>
        <end position="197"/>
    </location>
</feature>
<accession>A0AAF3F2V2</accession>
<sequence>MELESKGSTLEKENEGKSSRGSEWVSFESDMNDEGPLGRRHSLVLDDGPDPEIEAIEEDKDAPPQAVTPLPTMIIADPARLNPVFSQQDEYKPKKIITTMPSLEQEPGRYLLKNGKLVATIYPENSHCAWVVPPRYNPYNMPAILAAGGVELPADDFITAMELITNDYRFRLYSTLYGRVIAIWMVFSLAILLAVLFTSPKGGGLPVFIFCLVWCFTLFAGIIGCAIIRKQIRIGLRHCVQSANKILMRYGYLAGIEDRGQISCHKVVIQLLYHDTTDCVKDVERLIRIEASGGAVVGGEGGGGPALHPTSPVNKTVTPREIEEKARNLILKYSQGFIKDTSMGRINFPSRPQHGVSDFSPKHCKKQYCLCQYVEKKHFNRKPQKWYEKMV</sequence>